<dbReference type="Gene3D" id="3.40.80.10">
    <property type="entry name" value="Peptidoglycan recognition protein-like"/>
    <property type="match status" value="1"/>
</dbReference>
<dbReference type="PANTHER" id="PTHR30417:SF1">
    <property type="entry name" value="N-ACETYLMURAMOYL-L-ALANINE AMIDASE AMID"/>
    <property type="match status" value="1"/>
</dbReference>
<evidence type="ECO:0000256" key="1">
    <source>
        <dbReference type="ARBA" id="ARBA00001561"/>
    </source>
</evidence>
<comment type="catalytic activity">
    <reaction evidence="1">
        <text>Hydrolyzes the link between N-acetylmuramoyl residues and L-amino acid residues in certain cell-wall glycopeptides.</text>
        <dbReference type="EC" id="3.5.1.28"/>
    </reaction>
</comment>
<dbReference type="RefSeq" id="WP_101626596.1">
    <property type="nucleotide sequence ID" value="NZ_CP071591.1"/>
</dbReference>
<dbReference type="InterPro" id="IPR051206">
    <property type="entry name" value="NAMLAA_amidase_2"/>
</dbReference>
<evidence type="ECO:0000313" key="6">
    <source>
        <dbReference type="EMBL" id="PLS23755.1"/>
    </source>
</evidence>
<evidence type="ECO:0000313" key="10">
    <source>
        <dbReference type="Proteomes" id="UP000663067"/>
    </source>
</evidence>
<dbReference type="CDD" id="cd06583">
    <property type="entry name" value="PGRP"/>
    <property type="match status" value="1"/>
</dbReference>
<name>A0A2N5IP74_9BIFI</name>
<dbReference type="GO" id="GO:0009253">
    <property type="term" value="P:peptidoglycan catabolic process"/>
    <property type="evidence" value="ECO:0007669"/>
    <property type="project" value="InterPro"/>
</dbReference>
<organism evidence="6 9">
    <name type="scientific">Bifidobacterium imperatoris</name>
    <dbReference type="NCBI Taxonomy" id="2020965"/>
    <lineage>
        <taxon>Bacteria</taxon>
        <taxon>Bacillati</taxon>
        <taxon>Actinomycetota</taxon>
        <taxon>Actinomycetes</taxon>
        <taxon>Bifidobacteriales</taxon>
        <taxon>Bifidobacteriaceae</taxon>
        <taxon>Bifidobacterium</taxon>
    </lineage>
</organism>
<dbReference type="InterPro" id="IPR002502">
    <property type="entry name" value="Amidase_domain"/>
</dbReference>
<evidence type="ECO:0000256" key="2">
    <source>
        <dbReference type="ARBA" id="ARBA00011901"/>
    </source>
</evidence>
<dbReference type="Proteomes" id="UP000663067">
    <property type="component" value="Chromosome"/>
</dbReference>
<keyword evidence="3" id="KW-0378">Hydrolase</keyword>
<dbReference type="Pfam" id="PF01510">
    <property type="entry name" value="Amidase_2"/>
    <property type="match status" value="1"/>
</dbReference>
<reference evidence="6 9" key="1">
    <citation type="submission" date="2017-07" db="EMBL/GenBank/DDBJ databases">
        <title>Bifidobacterium novel species.</title>
        <authorList>
            <person name="Lugli G.A."/>
            <person name="Milani C."/>
            <person name="Duranti S."/>
            <person name="Mangifesta M."/>
        </authorList>
    </citation>
    <scope>NUCLEOTIDE SEQUENCE [LARGE SCALE GENOMIC DNA]</scope>
    <source>
        <strain evidence="6 9">45</strain>
    </source>
</reference>
<dbReference type="EMBL" id="NMWV01000049">
    <property type="protein sequence ID" value="PLS23755.1"/>
    <property type="molecule type" value="Genomic_DNA"/>
</dbReference>
<dbReference type="InterPro" id="IPR036505">
    <property type="entry name" value="Amidase/PGRP_sf"/>
</dbReference>
<evidence type="ECO:0000259" key="5">
    <source>
        <dbReference type="SMART" id="SM00644"/>
    </source>
</evidence>
<dbReference type="Proteomes" id="UP000234855">
    <property type="component" value="Unassembled WGS sequence"/>
</dbReference>
<evidence type="ECO:0000256" key="4">
    <source>
        <dbReference type="ARBA" id="ARBA00023316"/>
    </source>
</evidence>
<evidence type="ECO:0000256" key="3">
    <source>
        <dbReference type="ARBA" id="ARBA00022801"/>
    </source>
</evidence>
<dbReference type="SUPFAM" id="SSF55846">
    <property type="entry name" value="N-acetylmuramoyl-L-alanine amidase-like"/>
    <property type="match status" value="1"/>
</dbReference>
<evidence type="ECO:0000313" key="7">
    <source>
        <dbReference type="EMBL" id="QSY57800.1"/>
    </source>
</evidence>
<sequence length="314" mass="34023">MKNWETLEADENLILSKHYTPGRAGHTIKGVALHHNAGNLNARQIYNVWQTRQASAHYQVDANGHISQHVWDTDTAWALGNWNANLDYISIEHADISTSPWAVSDATLDNGAHLTAAICKHYKLGRPTWNVNVFPHSRFSQTQCPASLAGSQNAAYMARAQQWYDHMTGGSAAPSTNTTTNTNDGGLPMASCMIRNDDTGLIYYWSPESGLTGLTHPDQAKLLELAGVKTVHGNNGCPWWGRAQEITTMVQAHTLAYETAQTAALQAIAKNAGADAEAITAAVKTSVNAALANLSITLTNQAKTTETTESKEEK</sequence>
<protein>
    <recommendedName>
        <fullName evidence="2">N-acetylmuramoyl-L-alanine amidase</fullName>
        <ecNumber evidence="2">3.5.1.28</ecNumber>
    </recommendedName>
</protein>
<dbReference type="AlphaFoldDB" id="A0A2N5IP74"/>
<dbReference type="EMBL" id="CP071591">
    <property type="protein sequence ID" value="QSY57800.1"/>
    <property type="molecule type" value="Genomic_DNA"/>
</dbReference>
<dbReference type="GO" id="GO:0009254">
    <property type="term" value="P:peptidoglycan turnover"/>
    <property type="evidence" value="ECO:0007669"/>
    <property type="project" value="TreeGrafter"/>
</dbReference>
<evidence type="ECO:0000313" key="8">
    <source>
        <dbReference type="EMBL" id="QSY57849.1"/>
    </source>
</evidence>
<accession>A0A2N5IP74</accession>
<reference evidence="7 10" key="2">
    <citation type="submission" date="2021-03" db="EMBL/GenBank/DDBJ databases">
        <title>Genome sequencing of Bifidobacterium imperatoris JCM 32708.</title>
        <authorList>
            <person name="Kim J."/>
        </authorList>
    </citation>
    <scope>NUCLEOTIDE SEQUENCE [LARGE SCALE GENOMIC DNA]</scope>
    <source>
        <strain evidence="7 10">JCM 32708</strain>
    </source>
</reference>
<dbReference type="SMART" id="SM00644">
    <property type="entry name" value="Ami_2"/>
    <property type="match status" value="1"/>
</dbReference>
<dbReference type="EC" id="3.5.1.28" evidence="2"/>
<dbReference type="GO" id="GO:0008745">
    <property type="term" value="F:N-acetylmuramoyl-L-alanine amidase activity"/>
    <property type="evidence" value="ECO:0007669"/>
    <property type="project" value="UniProtKB-EC"/>
</dbReference>
<keyword evidence="10" id="KW-1185">Reference proteome</keyword>
<proteinExistence type="predicted"/>
<dbReference type="EMBL" id="CP071591">
    <property type="protein sequence ID" value="QSY57849.1"/>
    <property type="molecule type" value="Genomic_DNA"/>
</dbReference>
<evidence type="ECO:0000313" key="9">
    <source>
        <dbReference type="Proteomes" id="UP000234855"/>
    </source>
</evidence>
<gene>
    <name evidence="7" type="ORF">BLI708_00165</name>
    <name evidence="8" type="ORF">BLI708_00460</name>
    <name evidence="6" type="ORF">Tam1G_2186</name>
</gene>
<feature type="domain" description="N-acetylmuramoyl-L-alanine amidase" evidence="5">
    <location>
        <begin position="16"/>
        <end position="146"/>
    </location>
</feature>
<keyword evidence="4" id="KW-0961">Cell wall biogenesis/degradation</keyword>
<dbReference type="PANTHER" id="PTHR30417">
    <property type="entry name" value="N-ACETYLMURAMOYL-L-ALANINE AMIDASE AMID"/>
    <property type="match status" value="1"/>
</dbReference>
<dbReference type="GO" id="GO:0071555">
    <property type="term" value="P:cell wall organization"/>
    <property type="evidence" value="ECO:0007669"/>
    <property type="project" value="UniProtKB-KW"/>
</dbReference>